<organism evidence="2 3">
    <name type="scientific">Clonorchis sinensis</name>
    <name type="common">Chinese liver fluke</name>
    <dbReference type="NCBI Taxonomy" id="79923"/>
    <lineage>
        <taxon>Eukaryota</taxon>
        <taxon>Metazoa</taxon>
        <taxon>Spiralia</taxon>
        <taxon>Lophotrochozoa</taxon>
        <taxon>Platyhelminthes</taxon>
        <taxon>Trematoda</taxon>
        <taxon>Digenea</taxon>
        <taxon>Opisthorchiida</taxon>
        <taxon>Opisthorchiata</taxon>
        <taxon>Opisthorchiidae</taxon>
        <taxon>Clonorchis</taxon>
    </lineage>
</organism>
<dbReference type="Proteomes" id="UP000008909">
    <property type="component" value="Unassembled WGS sequence"/>
</dbReference>
<evidence type="ECO:0000313" key="3">
    <source>
        <dbReference type="Proteomes" id="UP000008909"/>
    </source>
</evidence>
<dbReference type="EMBL" id="DF143311">
    <property type="protein sequence ID" value="GAA52541.1"/>
    <property type="molecule type" value="Genomic_DNA"/>
</dbReference>
<sequence>MEEKHRTVDRKFTRLMQCLTKKPARIRTDRQLRKSIRHFQSWRFRLLFQKSFGEGSLSSAWKEANVTSVYKSDNQPSSGSYRPISLTNVPCEAMESILKLVIVNHFTTNNLLSQTFKVTGRHRFTYDYSLLDSIEACFTGPLCSFQMGNSIYRKFNVKSIQNREHTSMPYTPALRKTTRPPMTLVADCLANTLPSSTFGSNIRLDHLTSPPQYRHLNINGERQPLNDEKTTGTGNLSESLDPVYQSVNPSTLI</sequence>
<protein>
    <submittedName>
        <fullName evidence="2">Uncharacterized protein</fullName>
    </submittedName>
</protein>
<evidence type="ECO:0000313" key="2">
    <source>
        <dbReference type="EMBL" id="GAA52541.1"/>
    </source>
</evidence>
<dbReference type="AlphaFoldDB" id="G7YHV8"/>
<dbReference type="PANTHER" id="PTHR33395">
    <property type="entry name" value="TRANSCRIPTASE, PUTATIVE-RELATED-RELATED"/>
    <property type="match status" value="1"/>
</dbReference>
<evidence type="ECO:0000256" key="1">
    <source>
        <dbReference type="SAM" id="MobiDB-lite"/>
    </source>
</evidence>
<proteinExistence type="predicted"/>
<reference evidence="2" key="1">
    <citation type="journal article" date="2011" name="Genome Biol.">
        <title>The draft genome of the carcinogenic human liver fluke Clonorchis sinensis.</title>
        <authorList>
            <person name="Wang X."/>
            <person name="Chen W."/>
            <person name="Huang Y."/>
            <person name="Sun J."/>
            <person name="Men J."/>
            <person name="Liu H."/>
            <person name="Luo F."/>
            <person name="Guo L."/>
            <person name="Lv X."/>
            <person name="Deng C."/>
            <person name="Zhou C."/>
            <person name="Fan Y."/>
            <person name="Li X."/>
            <person name="Huang L."/>
            <person name="Hu Y."/>
            <person name="Liang C."/>
            <person name="Hu X."/>
            <person name="Xu J."/>
            <person name="Yu X."/>
        </authorList>
    </citation>
    <scope>NUCLEOTIDE SEQUENCE [LARGE SCALE GENOMIC DNA]</scope>
    <source>
        <strain evidence="2">Henan</strain>
    </source>
</reference>
<feature type="region of interest" description="Disordered" evidence="1">
    <location>
        <begin position="213"/>
        <end position="253"/>
    </location>
</feature>
<reference key="2">
    <citation type="submission" date="2011-10" db="EMBL/GenBank/DDBJ databases">
        <title>The genome and transcriptome sequence of Clonorchis sinensis provide insights into the carcinogenic liver fluke.</title>
        <authorList>
            <person name="Wang X."/>
            <person name="Huang Y."/>
            <person name="Chen W."/>
            <person name="Liu H."/>
            <person name="Guo L."/>
            <person name="Chen Y."/>
            <person name="Luo F."/>
            <person name="Zhou W."/>
            <person name="Sun J."/>
            <person name="Mao Q."/>
            <person name="Liang P."/>
            <person name="Zhou C."/>
            <person name="Tian Y."/>
            <person name="Men J."/>
            <person name="Lv X."/>
            <person name="Huang L."/>
            <person name="Zhou J."/>
            <person name="Hu Y."/>
            <person name="Li R."/>
            <person name="Zhang F."/>
            <person name="Lei H."/>
            <person name="Li X."/>
            <person name="Hu X."/>
            <person name="Liang C."/>
            <person name="Xu J."/>
            <person name="Wu Z."/>
            <person name="Yu X."/>
        </authorList>
    </citation>
    <scope>NUCLEOTIDE SEQUENCE</scope>
    <source>
        <strain>Henan</strain>
    </source>
</reference>
<name>G7YHV8_CLOSI</name>
<accession>G7YHV8</accession>
<gene>
    <name evidence="2" type="ORF">CLF_108302</name>
</gene>
<keyword evidence="3" id="KW-1185">Reference proteome</keyword>
<dbReference type="PANTHER" id="PTHR33395:SF22">
    <property type="entry name" value="REVERSE TRANSCRIPTASE DOMAIN-CONTAINING PROTEIN"/>
    <property type="match status" value="1"/>
</dbReference>